<dbReference type="SMART" id="SM00318">
    <property type="entry name" value="SNc"/>
    <property type="match status" value="1"/>
</dbReference>
<feature type="chain" id="PRO_5045732679" evidence="4">
    <location>
        <begin position="20"/>
        <end position="157"/>
    </location>
</feature>
<evidence type="ECO:0000313" key="7">
    <source>
        <dbReference type="Proteomes" id="UP001597128"/>
    </source>
</evidence>
<keyword evidence="4" id="KW-0732">Signal</keyword>
<reference evidence="7" key="1">
    <citation type="journal article" date="2019" name="Int. J. Syst. Evol. Microbiol.">
        <title>The Global Catalogue of Microorganisms (GCM) 10K type strain sequencing project: providing services to taxonomists for standard genome sequencing and annotation.</title>
        <authorList>
            <consortium name="The Broad Institute Genomics Platform"/>
            <consortium name="The Broad Institute Genome Sequencing Center for Infectious Disease"/>
            <person name="Wu L."/>
            <person name="Ma J."/>
        </authorList>
    </citation>
    <scope>NUCLEOTIDE SEQUENCE [LARGE SCALE GENOMIC DNA]</scope>
    <source>
        <strain evidence="7">CCUG 58412</strain>
    </source>
</reference>
<feature type="signal peptide" evidence="4">
    <location>
        <begin position="1"/>
        <end position="19"/>
    </location>
</feature>
<dbReference type="Gene3D" id="2.40.50.90">
    <property type="match status" value="1"/>
</dbReference>
<feature type="domain" description="TNase-like" evidence="5">
    <location>
        <begin position="17"/>
        <end position="136"/>
    </location>
</feature>
<name>A0ABW3F9R2_9PROT</name>
<evidence type="ECO:0000256" key="4">
    <source>
        <dbReference type="SAM" id="SignalP"/>
    </source>
</evidence>
<keyword evidence="1" id="KW-0540">Nuclease</keyword>
<evidence type="ECO:0000256" key="3">
    <source>
        <dbReference type="ARBA" id="ARBA00022801"/>
    </source>
</evidence>
<dbReference type="PROSITE" id="PS01123">
    <property type="entry name" value="TNASE_1"/>
    <property type="match status" value="1"/>
</dbReference>
<accession>A0ABW3F9R2</accession>
<proteinExistence type="predicted"/>
<comment type="caution">
    <text evidence="6">The sequence shown here is derived from an EMBL/GenBank/DDBJ whole genome shotgun (WGS) entry which is preliminary data.</text>
</comment>
<gene>
    <name evidence="6" type="ORF">ACFQ1Z_12215</name>
</gene>
<dbReference type="PANTHER" id="PTHR12302:SF3">
    <property type="entry name" value="SERINE_THREONINE-PROTEIN KINASE 31"/>
    <property type="match status" value="1"/>
</dbReference>
<dbReference type="InterPro" id="IPR002071">
    <property type="entry name" value="Thermonucl_AS"/>
</dbReference>
<organism evidence="6 7">
    <name type="scientific">Methylophilus luteus</name>
    <dbReference type="NCBI Taxonomy" id="640108"/>
    <lineage>
        <taxon>Bacteria</taxon>
        <taxon>Pseudomonadati</taxon>
        <taxon>Pseudomonadota</taxon>
        <taxon>Betaproteobacteria</taxon>
        <taxon>Nitrosomonadales</taxon>
        <taxon>Methylophilaceae</taxon>
        <taxon>Methylophilus</taxon>
    </lineage>
</organism>
<evidence type="ECO:0000259" key="5">
    <source>
        <dbReference type="PROSITE" id="PS50830"/>
    </source>
</evidence>
<evidence type="ECO:0000313" key="6">
    <source>
        <dbReference type="EMBL" id="MFD0914317.1"/>
    </source>
</evidence>
<dbReference type="InterPro" id="IPR016071">
    <property type="entry name" value="Staphylococal_nuclease_OB-fold"/>
</dbReference>
<dbReference type="RefSeq" id="WP_379057944.1">
    <property type="nucleotide sequence ID" value="NZ_JBHTKB010000002.1"/>
</dbReference>
<keyword evidence="3" id="KW-0378">Hydrolase</keyword>
<evidence type="ECO:0000256" key="1">
    <source>
        <dbReference type="ARBA" id="ARBA00022722"/>
    </source>
</evidence>
<dbReference type="EMBL" id="JBHTKB010000002">
    <property type="protein sequence ID" value="MFD0914317.1"/>
    <property type="molecule type" value="Genomic_DNA"/>
</dbReference>
<dbReference type="PROSITE" id="PS50830">
    <property type="entry name" value="TNASE_3"/>
    <property type="match status" value="1"/>
</dbReference>
<sequence>MWARLLLCLLCLASTGGHAEPVLKKVLDGDTVIISDQGITYRLRLLDIDAPESQQAYGKQAKRSLMALCSGKIAVQTSGSDRYGRTLGHLRCNDIDASQYQVAQGMAWFNSRYSSRAELAPLQQQAQQQALGLWQQSDPTPPWVWRKHFGQHYQQRE</sequence>
<evidence type="ECO:0000256" key="2">
    <source>
        <dbReference type="ARBA" id="ARBA00022759"/>
    </source>
</evidence>
<dbReference type="InterPro" id="IPR035437">
    <property type="entry name" value="SNase_OB-fold_sf"/>
</dbReference>
<protein>
    <submittedName>
        <fullName evidence="6">Thermonuclease family protein</fullName>
    </submittedName>
</protein>
<dbReference type="PANTHER" id="PTHR12302">
    <property type="entry name" value="EBNA2 BINDING PROTEIN P100"/>
    <property type="match status" value="1"/>
</dbReference>
<keyword evidence="7" id="KW-1185">Reference proteome</keyword>
<dbReference type="SUPFAM" id="SSF50199">
    <property type="entry name" value="Staphylococcal nuclease"/>
    <property type="match status" value="1"/>
</dbReference>
<dbReference type="Pfam" id="PF00565">
    <property type="entry name" value="SNase"/>
    <property type="match status" value="1"/>
</dbReference>
<keyword evidence="2" id="KW-0255">Endonuclease</keyword>
<dbReference type="Proteomes" id="UP001597128">
    <property type="component" value="Unassembled WGS sequence"/>
</dbReference>